<gene>
    <name evidence="2" type="ORF">SAMN04488041_11134</name>
</gene>
<evidence type="ECO:0000313" key="3">
    <source>
        <dbReference type="Proteomes" id="UP000183076"/>
    </source>
</evidence>
<evidence type="ECO:0000313" key="2">
    <source>
        <dbReference type="EMBL" id="SDX66949.1"/>
    </source>
</evidence>
<dbReference type="EMBL" id="FNNB01000011">
    <property type="protein sequence ID" value="SDX66949.1"/>
    <property type="molecule type" value="Genomic_DNA"/>
</dbReference>
<feature type="transmembrane region" description="Helical" evidence="1">
    <location>
        <begin position="12"/>
        <end position="32"/>
    </location>
</feature>
<organism evidence="2 3">
    <name type="scientific">Sulfitobacter pontiacus</name>
    <dbReference type="NCBI Taxonomy" id="60137"/>
    <lineage>
        <taxon>Bacteria</taxon>
        <taxon>Pseudomonadati</taxon>
        <taxon>Pseudomonadota</taxon>
        <taxon>Alphaproteobacteria</taxon>
        <taxon>Rhodobacterales</taxon>
        <taxon>Roseobacteraceae</taxon>
        <taxon>Sulfitobacter</taxon>
    </lineage>
</organism>
<evidence type="ECO:0000256" key="1">
    <source>
        <dbReference type="SAM" id="Phobius"/>
    </source>
</evidence>
<dbReference type="Proteomes" id="UP000183076">
    <property type="component" value="Unassembled WGS sequence"/>
</dbReference>
<proteinExistence type="predicted"/>
<dbReference type="AlphaFoldDB" id="A0A1H3DMR4"/>
<keyword evidence="1" id="KW-0812">Transmembrane</keyword>
<dbReference type="STRING" id="60137.SAMN04488041_11134"/>
<keyword evidence="1" id="KW-1133">Transmembrane helix</keyword>
<reference evidence="3" key="1">
    <citation type="submission" date="2016-10" db="EMBL/GenBank/DDBJ databases">
        <authorList>
            <person name="Varghese N."/>
            <person name="Submissions S."/>
        </authorList>
    </citation>
    <scope>NUCLEOTIDE SEQUENCE [LARGE SCALE GENOMIC DNA]</scope>
    <source>
        <strain evidence="3">DSM 10014</strain>
    </source>
</reference>
<sequence length="248" mass="27368">MRKQPDDPHLKRPSIVLACVVFIVLFGGLVYFGSGLQALSLGVLSTIVAGLWSQGRLCRLGDETAEDSIVEPPADEASLIHVRASETYQQKFSDLMTLPDLRRTLTGEVAPEMLVTLHHAEAQSEVTFPLDRPENADLQDFPEPIRWSLSRLADVITPCRFRGYLHEATFHIHSLTDHPLRVTGTVAEQAELLENLDYAVKDYGLSQELTVVVPLSPQDFVMALDHGHLTAVTEGIVTVLEPAAQWPG</sequence>
<protein>
    <submittedName>
        <fullName evidence="2">Uncharacterized protein</fullName>
    </submittedName>
</protein>
<accession>A0A1H3DMR4</accession>
<keyword evidence="1" id="KW-0472">Membrane</keyword>
<name>A0A1H3DMR4_9RHOB</name>